<evidence type="ECO:0000259" key="1">
    <source>
        <dbReference type="Pfam" id="PF05050"/>
    </source>
</evidence>
<dbReference type="RefSeq" id="WP_248479509.1">
    <property type="nucleotide sequence ID" value="NZ_JALPRF010000005.1"/>
</dbReference>
<dbReference type="InterPro" id="IPR029063">
    <property type="entry name" value="SAM-dependent_MTases_sf"/>
</dbReference>
<reference evidence="2 3" key="1">
    <citation type="submission" date="2022-04" db="EMBL/GenBank/DDBJ databases">
        <title>Spirosoma sp. strain RP8 genome sequencing and assembly.</title>
        <authorList>
            <person name="Jung Y."/>
        </authorList>
    </citation>
    <scope>NUCLEOTIDE SEQUENCE [LARGE SCALE GENOMIC DNA]</scope>
    <source>
        <strain evidence="2 3">RP8</strain>
    </source>
</reference>
<keyword evidence="2" id="KW-0808">Transferase</keyword>
<dbReference type="PANTHER" id="PTHR36973">
    <property type="entry name" value="SLL1456 PROTEIN-RELATED"/>
    <property type="match status" value="1"/>
</dbReference>
<dbReference type="InterPro" id="IPR006342">
    <property type="entry name" value="FkbM_mtfrase"/>
</dbReference>
<name>A0ABT0HSC3_9BACT</name>
<dbReference type="EMBL" id="JALPRF010000005">
    <property type="protein sequence ID" value="MCK8494890.1"/>
    <property type="molecule type" value="Genomic_DNA"/>
</dbReference>
<dbReference type="Gene3D" id="3.40.50.150">
    <property type="entry name" value="Vaccinia Virus protein VP39"/>
    <property type="match status" value="1"/>
</dbReference>
<keyword evidence="2" id="KW-0489">Methyltransferase</keyword>
<organism evidence="2 3">
    <name type="scientific">Spirosoma liriopis</name>
    <dbReference type="NCBI Taxonomy" id="2937440"/>
    <lineage>
        <taxon>Bacteria</taxon>
        <taxon>Pseudomonadati</taxon>
        <taxon>Bacteroidota</taxon>
        <taxon>Cytophagia</taxon>
        <taxon>Cytophagales</taxon>
        <taxon>Cytophagaceae</taxon>
        <taxon>Spirosoma</taxon>
    </lineage>
</organism>
<dbReference type="NCBIfam" id="TIGR01444">
    <property type="entry name" value="fkbM_fam"/>
    <property type="match status" value="1"/>
</dbReference>
<sequence length="235" mass="27054">MRKLVKNVAQRFGYDILHLPTDPIVRQWLDLINAFQINLIFDVGANTGQFGRRARTLGYSGELVSFEPIADTHQQLQTNVASDPNWKTVHCAIGHYDGSTEINVSTNSYSSSILDMLPVHIESAPDAVYTRQETIRVQKIDSIIDQYYRPGKNLYVKIDTQGFERQVFEGSRQSFNKIKGFQMELSLQPMYEGETLMDEMINLLREEGYKLKLIDSGHRNYETGELLQVEGYFFR</sequence>
<dbReference type="GO" id="GO:0032259">
    <property type="term" value="P:methylation"/>
    <property type="evidence" value="ECO:0007669"/>
    <property type="project" value="UniProtKB-KW"/>
</dbReference>
<dbReference type="Proteomes" id="UP001202180">
    <property type="component" value="Unassembled WGS sequence"/>
</dbReference>
<keyword evidence="3" id="KW-1185">Reference proteome</keyword>
<accession>A0ABT0HSC3</accession>
<dbReference type="SUPFAM" id="SSF53335">
    <property type="entry name" value="S-adenosyl-L-methionine-dependent methyltransferases"/>
    <property type="match status" value="1"/>
</dbReference>
<proteinExistence type="predicted"/>
<dbReference type="PANTHER" id="PTHR36973:SF4">
    <property type="entry name" value="NODULATION PROTEIN"/>
    <property type="match status" value="1"/>
</dbReference>
<dbReference type="Pfam" id="PF05050">
    <property type="entry name" value="Methyltransf_21"/>
    <property type="match status" value="1"/>
</dbReference>
<protein>
    <submittedName>
        <fullName evidence="2">FkbM family methyltransferase</fullName>
    </submittedName>
</protein>
<evidence type="ECO:0000313" key="2">
    <source>
        <dbReference type="EMBL" id="MCK8494890.1"/>
    </source>
</evidence>
<dbReference type="GO" id="GO:0008168">
    <property type="term" value="F:methyltransferase activity"/>
    <property type="evidence" value="ECO:0007669"/>
    <property type="project" value="UniProtKB-KW"/>
</dbReference>
<dbReference type="InterPro" id="IPR053188">
    <property type="entry name" value="FkbM_Methyltransferase"/>
</dbReference>
<comment type="caution">
    <text evidence="2">The sequence shown here is derived from an EMBL/GenBank/DDBJ whole genome shotgun (WGS) entry which is preliminary data.</text>
</comment>
<feature type="domain" description="Methyltransferase FkbM" evidence="1">
    <location>
        <begin position="42"/>
        <end position="211"/>
    </location>
</feature>
<evidence type="ECO:0000313" key="3">
    <source>
        <dbReference type="Proteomes" id="UP001202180"/>
    </source>
</evidence>
<gene>
    <name evidence="2" type="ORF">M0L20_23675</name>
</gene>